<dbReference type="OrthoDB" id="31158at2"/>
<dbReference type="SUPFAM" id="SSF53474">
    <property type="entry name" value="alpha/beta-Hydrolases"/>
    <property type="match status" value="1"/>
</dbReference>
<evidence type="ECO:0000313" key="4">
    <source>
        <dbReference type="EMBL" id="GBG95088.1"/>
    </source>
</evidence>
<dbReference type="Proteomes" id="UP000286848">
    <property type="component" value="Unassembled WGS sequence"/>
</dbReference>
<dbReference type="RefSeq" id="WP_124977089.1">
    <property type="nucleotide sequence ID" value="NZ_BFFP01000025.1"/>
</dbReference>
<feature type="domain" description="AB hydrolase-1" evidence="3">
    <location>
        <begin position="28"/>
        <end position="159"/>
    </location>
</feature>
<organism evidence="4 5">
    <name type="scientific">Ligilactobacillus salitolerans</name>
    <dbReference type="NCBI Taxonomy" id="1808352"/>
    <lineage>
        <taxon>Bacteria</taxon>
        <taxon>Bacillati</taxon>
        <taxon>Bacillota</taxon>
        <taxon>Bacilli</taxon>
        <taxon>Lactobacillales</taxon>
        <taxon>Lactobacillaceae</taxon>
        <taxon>Ligilactobacillus</taxon>
    </lineage>
</organism>
<dbReference type="InterPro" id="IPR050261">
    <property type="entry name" value="FrsA_esterase"/>
</dbReference>
<comment type="similarity">
    <text evidence="2">Belongs to the AB hydrolase superfamily. FUS2 hydrolase family.</text>
</comment>
<comment type="caution">
    <text evidence="4">The sequence shown here is derived from an EMBL/GenBank/DDBJ whole genome shotgun (WGS) entry which is preliminary data.</text>
</comment>
<evidence type="ECO:0000259" key="3">
    <source>
        <dbReference type="Pfam" id="PF00561"/>
    </source>
</evidence>
<dbReference type="AlphaFoldDB" id="A0A401IUA4"/>
<evidence type="ECO:0000313" key="5">
    <source>
        <dbReference type="Proteomes" id="UP000286848"/>
    </source>
</evidence>
<dbReference type="PANTHER" id="PTHR22946:SF9">
    <property type="entry name" value="POLYKETIDE TRANSFERASE AF380"/>
    <property type="match status" value="1"/>
</dbReference>
<keyword evidence="5" id="KW-1185">Reference proteome</keyword>
<keyword evidence="1" id="KW-0378">Hydrolase</keyword>
<accession>A0A401IUA4</accession>
<dbReference type="InterPro" id="IPR029058">
    <property type="entry name" value="AB_hydrolase_fold"/>
</dbReference>
<dbReference type="Gene3D" id="3.40.50.1820">
    <property type="entry name" value="alpha/beta hydrolase"/>
    <property type="match status" value="1"/>
</dbReference>
<dbReference type="GO" id="GO:0052689">
    <property type="term" value="F:carboxylic ester hydrolase activity"/>
    <property type="evidence" value="ECO:0007669"/>
    <property type="project" value="UniProtKB-ARBA"/>
</dbReference>
<sequence>MINVCEKQVAGLPVLEVVDAKLMHEKLPLVLFYHGWTNRKESFLMQGYELAKLGMRVVLPEALYHGVRADGPVEDHAVSFWQITINSVQEFPKIVDHYRKQDLLLNEQVGVGGFSMGGITTCMLMAQYPEINAGVVVSGTPSPVEFAKIILNNLPAGMEVSDEEIQTTLTALADYDLSLHPQKIGQRPLHFWHGNADPTVPCNLTQDFYENIKNQPSALHVSAHFSEGAVHKMSDTVTDEMIEKIKEFLL</sequence>
<dbReference type="Pfam" id="PF00561">
    <property type="entry name" value="Abhydrolase_1"/>
    <property type="match status" value="1"/>
</dbReference>
<dbReference type="InterPro" id="IPR000073">
    <property type="entry name" value="AB_hydrolase_1"/>
</dbReference>
<evidence type="ECO:0000256" key="2">
    <source>
        <dbReference type="ARBA" id="ARBA00038115"/>
    </source>
</evidence>
<protein>
    <recommendedName>
        <fullName evidence="3">AB hydrolase-1 domain-containing protein</fullName>
    </recommendedName>
</protein>
<gene>
    <name evidence="4" type="ORF">LFYK43_15470</name>
</gene>
<name>A0A401IUA4_9LACO</name>
<evidence type="ECO:0000256" key="1">
    <source>
        <dbReference type="ARBA" id="ARBA00022801"/>
    </source>
</evidence>
<dbReference type="EMBL" id="BFFP01000025">
    <property type="protein sequence ID" value="GBG95088.1"/>
    <property type="molecule type" value="Genomic_DNA"/>
</dbReference>
<reference evidence="4 5" key="1">
    <citation type="journal article" date="2019" name="Int. J. Syst. Evol. Microbiol.">
        <title>Lactobacillus salitolerans sp. nov., a novel lactic acid bacterium isolated from spent mushroom substrates.</title>
        <authorList>
            <person name="Tohno M."/>
            <person name="Tanizawa Y."/>
            <person name="Kojima Y."/>
            <person name="Sakamoto M."/>
            <person name="Nakamura Y."/>
            <person name="Ohkuma M."/>
            <person name="Kobayashi H."/>
        </authorList>
    </citation>
    <scope>NUCLEOTIDE SEQUENCE [LARGE SCALE GENOMIC DNA]</scope>
    <source>
        <strain evidence="4 5">YK43</strain>
    </source>
</reference>
<dbReference type="PANTHER" id="PTHR22946">
    <property type="entry name" value="DIENELACTONE HYDROLASE DOMAIN-CONTAINING PROTEIN-RELATED"/>
    <property type="match status" value="1"/>
</dbReference>
<proteinExistence type="inferred from homology"/>